<keyword evidence="13" id="KW-1185">Reference proteome</keyword>
<dbReference type="Pfam" id="PF07730">
    <property type="entry name" value="HisKA_3"/>
    <property type="match status" value="1"/>
</dbReference>
<dbReference type="InterPro" id="IPR036890">
    <property type="entry name" value="HATPase_C_sf"/>
</dbReference>
<keyword evidence="4" id="KW-0808">Transferase</keyword>
<feature type="domain" description="Histidine kinase/HSP90-like ATPase" evidence="10">
    <location>
        <begin position="292"/>
        <end position="375"/>
    </location>
</feature>
<dbReference type="PANTHER" id="PTHR24421:SF10">
    <property type="entry name" value="NITRATE_NITRITE SENSOR PROTEIN NARQ"/>
    <property type="match status" value="1"/>
</dbReference>
<evidence type="ECO:0000259" key="10">
    <source>
        <dbReference type="Pfam" id="PF02518"/>
    </source>
</evidence>
<name>A0A939T8C0_9ACTN</name>
<feature type="transmembrane region" description="Helical" evidence="9">
    <location>
        <begin position="125"/>
        <end position="146"/>
    </location>
</feature>
<evidence type="ECO:0000256" key="1">
    <source>
        <dbReference type="ARBA" id="ARBA00000085"/>
    </source>
</evidence>
<protein>
    <recommendedName>
        <fullName evidence="2">histidine kinase</fullName>
        <ecNumber evidence="2">2.7.13.3</ecNumber>
    </recommendedName>
</protein>
<dbReference type="EMBL" id="JAGEOJ010000002">
    <property type="protein sequence ID" value="MBO2446755.1"/>
    <property type="molecule type" value="Genomic_DNA"/>
</dbReference>
<dbReference type="Pfam" id="PF02518">
    <property type="entry name" value="HATPase_c"/>
    <property type="match status" value="1"/>
</dbReference>
<feature type="transmembrane region" description="Helical" evidence="9">
    <location>
        <begin position="99"/>
        <end position="118"/>
    </location>
</feature>
<dbReference type="SUPFAM" id="SSF55874">
    <property type="entry name" value="ATPase domain of HSP90 chaperone/DNA topoisomerase II/histidine kinase"/>
    <property type="match status" value="1"/>
</dbReference>
<feature type="transmembrane region" description="Helical" evidence="9">
    <location>
        <begin position="60"/>
        <end position="79"/>
    </location>
</feature>
<keyword evidence="5" id="KW-0547">Nucleotide-binding</keyword>
<dbReference type="AlphaFoldDB" id="A0A939T8C0"/>
<dbReference type="Gene3D" id="1.20.5.1930">
    <property type="match status" value="1"/>
</dbReference>
<comment type="catalytic activity">
    <reaction evidence="1">
        <text>ATP + protein L-histidine = ADP + protein N-phospho-L-histidine.</text>
        <dbReference type="EC" id="2.7.13.3"/>
    </reaction>
</comment>
<keyword evidence="9" id="KW-0812">Transmembrane</keyword>
<comment type="caution">
    <text evidence="12">The sequence shown here is derived from an EMBL/GenBank/DDBJ whole genome shotgun (WGS) entry which is preliminary data.</text>
</comment>
<keyword evidence="7" id="KW-0067">ATP-binding</keyword>
<keyword evidence="8" id="KW-0902">Two-component regulatory system</keyword>
<evidence type="ECO:0000256" key="8">
    <source>
        <dbReference type="ARBA" id="ARBA00023012"/>
    </source>
</evidence>
<evidence type="ECO:0000313" key="13">
    <source>
        <dbReference type="Proteomes" id="UP000669179"/>
    </source>
</evidence>
<evidence type="ECO:0000256" key="7">
    <source>
        <dbReference type="ARBA" id="ARBA00022840"/>
    </source>
</evidence>
<feature type="transmembrane region" description="Helical" evidence="9">
    <location>
        <begin position="7"/>
        <end position="26"/>
    </location>
</feature>
<feature type="transmembrane region" description="Helical" evidence="9">
    <location>
        <begin position="38"/>
        <end position="53"/>
    </location>
</feature>
<dbReference type="Gene3D" id="3.30.565.10">
    <property type="entry name" value="Histidine kinase-like ATPase, C-terminal domain"/>
    <property type="match status" value="1"/>
</dbReference>
<evidence type="ECO:0000256" key="2">
    <source>
        <dbReference type="ARBA" id="ARBA00012438"/>
    </source>
</evidence>
<evidence type="ECO:0000256" key="6">
    <source>
        <dbReference type="ARBA" id="ARBA00022777"/>
    </source>
</evidence>
<dbReference type="InterPro" id="IPR011712">
    <property type="entry name" value="Sig_transdc_His_kin_sub3_dim/P"/>
</dbReference>
<keyword evidence="6 12" id="KW-0418">Kinase</keyword>
<keyword evidence="9" id="KW-1133">Transmembrane helix</keyword>
<dbReference type="EC" id="2.7.13.3" evidence="2"/>
<evidence type="ECO:0000259" key="11">
    <source>
        <dbReference type="Pfam" id="PF07730"/>
    </source>
</evidence>
<evidence type="ECO:0000256" key="4">
    <source>
        <dbReference type="ARBA" id="ARBA00022679"/>
    </source>
</evidence>
<gene>
    <name evidence="12" type="ORF">J4573_06610</name>
</gene>
<evidence type="ECO:0000313" key="12">
    <source>
        <dbReference type="EMBL" id="MBO2446755.1"/>
    </source>
</evidence>
<feature type="domain" description="Signal transduction histidine kinase subgroup 3 dimerisation and phosphoacceptor" evidence="11">
    <location>
        <begin position="182"/>
        <end position="245"/>
    </location>
</feature>
<sequence>MVVPRRVLADAGVTLVVGAINAMMIHEASEPGSRAVDAQAYLLGALMTLPILWHRRRPIAVLLLCSLGLFGYYSANFPGISPIGVLAVPLYSTVMAGHLRWAAGIIGGFFAIGFFVVVGRKGMSFLEGMATFVTHWALAAAVILLAEVVRSRRALAEESRERLRLLAEEGELTAARRVAEDRVRIARELHDTVAHSMATITVQARAALQLVGEESQAAPALEAIRDTGSRALRDMSATLGVLRAGAQDGERDAAGLDRVPALVDAVRAAGVSVELEVIGSHEGLGDRLDHAAYRILQESLTNVLRHGGPRVSARVRLACGPRGIELEVADDGAGGTGAGGHGLRGMRERAEALGGTFEAGPRPGGGFVVGVRLPAVNP</sequence>
<proteinExistence type="predicted"/>
<keyword evidence="9" id="KW-0472">Membrane</keyword>
<accession>A0A939T8C0</accession>
<dbReference type="GO" id="GO:0005524">
    <property type="term" value="F:ATP binding"/>
    <property type="evidence" value="ECO:0007669"/>
    <property type="project" value="UniProtKB-KW"/>
</dbReference>
<dbReference type="CDD" id="cd16917">
    <property type="entry name" value="HATPase_UhpB-NarQ-NarX-like"/>
    <property type="match status" value="1"/>
</dbReference>
<dbReference type="PANTHER" id="PTHR24421">
    <property type="entry name" value="NITRATE/NITRITE SENSOR PROTEIN NARX-RELATED"/>
    <property type="match status" value="1"/>
</dbReference>
<dbReference type="GO" id="GO:0000155">
    <property type="term" value="F:phosphorelay sensor kinase activity"/>
    <property type="evidence" value="ECO:0007669"/>
    <property type="project" value="InterPro"/>
</dbReference>
<dbReference type="InterPro" id="IPR050482">
    <property type="entry name" value="Sensor_HK_TwoCompSys"/>
</dbReference>
<reference evidence="12" key="1">
    <citation type="submission" date="2021-03" db="EMBL/GenBank/DDBJ databases">
        <authorList>
            <person name="Kanchanasin P."/>
            <person name="Saeng-In P."/>
            <person name="Phongsopitanun W."/>
            <person name="Yuki M."/>
            <person name="Kudo T."/>
            <person name="Ohkuma M."/>
            <person name="Tanasupawat S."/>
        </authorList>
    </citation>
    <scope>NUCLEOTIDE SEQUENCE</scope>
    <source>
        <strain evidence="12">GKU 128</strain>
    </source>
</reference>
<keyword evidence="3" id="KW-0597">Phosphoprotein</keyword>
<evidence type="ECO:0000256" key="9">
    <source>
        <dbReference type="SAM" id="Phobius"/>
    </source>
</evidence>
<dbReference type="RefSeq" id="WP_208254334.1">
    <property type="nucleotide sequence ID" value="NZ_JAGEOJ010000002.1"/>
</dbReference>
<organism evidence="12 13">
    <name type="scientific">Actinomadura barringtoniae</name>
    <dbReference type="NCBI Taxonomy" id="1427535"/>
    <lineage>
        <taxon>Bacteria</taxon>
        <taxon>Bacillati</taxon>
        <taxon>Actinomycetota</taxon>
        <taxon>Actinomycetes</taxon>
        <taxon>Streptosporangiales</taxon>
        <taxon>Thermomonosporaceae</taxon>
        <taxon>Actinomadura</taxon>
    </lineage>
</organism>
<evidence type="ECO:0000256" key="3">
    <source>
        <dbReference type="ARBA" id="ARBA00022553"/>
    </source>
</evidence>
<dbReference type="GO" id="GO:0046983">
    <property type="term" value="F:protein dimerization activity"/>
    <property type="evidence" value="ECO:0007669"/>
    <property type="project" value="InterPro"/>
</dbReference>
<dbReference type="InterPro" id="IPR003594">
    <property type="entry name" value="HATPase_dom"/>
</dbReference>
<evidence type="ECO:0000256" key="5">
    <source>
        <dbReference type="ARBA" id="ARBA00022741"/>
    </source>
</evidence>
<dbReference type="GO" id="GO:0016020">
    <property type="term" value="C:membrane"/>
    <property type="evidence" value="ECO:0007669"/>
    <property type="project" value="InterPro"/>
</dbReference>
<dbReference type="Proteomes" id="UP000669179">
    <property type="component" value="Unassembled WGS sequence"/>
</dbReference>